<dbReference type="AlphaFoldDB" id="A0A0C3DH58"/>
<dbReference type="Proteomes" id="UP000053989">
    <property type="component" value="Unassembled WGS sequence"/>
</dbReference>
<reference evidence="1 2" key="1">
    <citation type="submission" date="2014-04" db="EMBL/GenBank/DDBJ databases">
        <authorList>
            <consortium name="DOE Joint Genome Institute"/>
            <person name="Kuo A."/>
            <person name="Kohler A."/>
            <person name="Nagy L.G."/>
            <person name="Floudas D."/>
            <person name="Copeland A."/>
            <person name="Barry K.W."/>
            <person name="Cichocki N."/>
            <person name="Veneault-Fourrey C."/>
            <person name="LaButti K."/>
            <person name="Lindquist E.A."/>
            <person name="Lipzen A."/>
            <person name="Lundell T."/>
            <person name="Morin E."/>
            <person name="Murat C."/>
            <person name="Sun H."/>
            <person name="Tunlid A."/>
            <person name="Henrissat B."/>
            <person name="Grigoriev I.V."/>
            <person name="Hibbett D.S."/>
            <person name="Martin F."/>
            <person name="Nordberg H.P."/>
            <person name="Cantor M.N."/>
            <person name="Hua S.X."/>
        </authorList>
    </citation>
    <scope>NUCLEOTIDE SEQUENCE [LARGE SCALE GENOMIC DNA]</scope>
    <source>
        <strain evidence="1 2">Foug A</strain>
    </source>
</reference>
<organism evidence="1 2">
    <name type="scientific">Scleroderma citrinum Foug A</name>
    <dbReference type="NCBI Taxonomy" id="1036808"/>
    <lineage>
        <taxon>Eukaryota</taxon>
        <taxon>Fungi</taxon>
        <taxon>Dikarya</taxon>
        <taxon>Basidiomycota</taxon>
        <taxon>Agaricomycotina</taxon>
        <taxon>Agaricomycetes</taxon>
        <taxon>Agaricomycetidae</taxon>
        <taxon>Boletales</taxon>
        <taxon>Sclerodermatineae</taxon>
        <taxon>Sclerodermataceae</taxon>
        <taxon>Scleroderma</taxon>
    </lineage>
</organism>
<accession>A0A0C3DH58</accession>
<dbReference type="HOGENOM" id="CLU_140524_0_0_1"/>
<proteinExistence type="predicted"/>
<evidence type="ECO:0000313" key="2">
    <source>
        <dbReference type="Proteomes" id="UP000053989"/>
    </source>
</evidence>
<sequence length="157" mass="17878">MSCLQWECHHENPQEYAEVVIDGHMWLSLASVKFHVWIHKNGALKIDVDSLDRDGYTFGMIYSTIELDAMDSALQHGLQLTKATILKLNIPGIGHLEDWLLPTHVVKPVHYADALTNGVQTMAYNHYHVWRKEQDKLHHVSHHSTLWSGASSEVGSF</sequence>
<evidence type="ECO:0000313" key="1">
    <source>
        <dbReference type="EMBL" id="KIM55659.1"/>
    </source>
</evidence>
<dbReference type="EMBL" id="KN822130">
    <property type="protein sequence ID" value="KIM55659.1"/>
    <property type="molecule type" value="Genomic_DNA"/>
</dbReference>
<keyword evidence="2" id="KW-1185">Reference proteome</keyword>
<name>A0A0C3DH58_9AGAM</name>
<reference evidence="2" key="2">
    <citation type="submission" date="2015-01" db="EMBL/GenBank/DDBJ databases">
        <title>Evolutionary Origins and Diversification of the Mycorrhizal Mutualists.</title>
        <authorList>
            <consortium name="DOE Joint Genome Institute"/>
            <consortium name="Mycorrhizal Genomics Consortium"/>
            <person name="Kohler A."/>
            <person name="Kuo A."/>
            <person name="Nagy L.G."/>
            <person name="Floudas D."/>
            <person name="Copeland A."/>
            <person name="Barry K.W."/>
            <person name="Cichocki N."/>
            <person name="Veneault-Fourrey C."/>
            <person name="LaButti K."/>
            <person name="Lindquist E.A."/>
            <person name="Lipzen A."/>
            <person name="Lundell T."/>
            <person name="Morin E."/>
            <person name="Murat C."/>
            <person name="Riley R."/>
            <person name="Ohm R."/>
            <person name="Sun H."/>
            <person name="Tunlid A."/>
            <person name="Henrissat B."/>
            <person name="Grigoriev I.V."/>
            <person name="Hibbett D.S."/>
            <person name="Martin F."/>
        </authorList>
    </citation>
    <scope>NUCLEOTIDE SEQUENCE [LARGE SCALE GENOMIC DNA]</scope>
    <source>
        <strain evidence="2">Foug A</strain>
    </source>
</reference>
<protein>
    <submittedName>
        <fullName evidence="1">Uncharacterized protein</fullName>
    </submittedName>
</protein>
<dbReference type="InParanoid" id="A0A0C3DH58"/>
<dbReference type="OrthoDB" id="2692005at2759"/>
<gene>
    <name evidence="1" type="ORF">SCLCIDRAFT_30206</name>
</gene>